<dbReference type="Proteomes" id="UP000530060">
    <property type="component" value="Unassembled WGS sequence"/>
</dbReference>
<evidence type="ECO:0000256" key="9">
    <source>
        <dbReference type="RuleBase" id="RU003357"/>
    </source>
</evidence>
<comment type="caution">
    <text evidence="13">The sequence shown here is derived from an EMBL/GenBank/DDBJ whole genome shotgun (WGS) entry which is preliminary data.</text>
</comment>
<feature type="signal peptide" evidence="10">
    <location>
        <begin position="1"/>
        <end position="25"/>
    </location>
</feature>
<dbReference type="InterPro" id="IPR012910">
    <property type="entry name" value="Plug_dom"/>
</dbReference>
<keyword evidence="4 8" id="KW-0812">Transmembrane</keyword>
<dbReference type="AlphaFoldDB" id="A0A6V6Z5E0"/>
<comment type="similarity">
    <text evidence="8 9">Belongs to the TonB-dependent receptor family.</text>
</comment>
<dbReference type="NCBIfam" id="TIGR04057">
    <property type="entry name" value="SusC_RagA_signa"/>
    <property type="match status" value="1"/>
</dbReference>
<dbReference type="Pfam" id="PF13715">
    <property type="entry name" value="CarbopepD_reg_2"/>
    <property type="match status" value="1"/>
</dbReference>
<dbReference type="RefSeq" id="WP_180909876.1">
    <property type="nucleotide sequence ID" value="NZ_CAIJDP010000079.1"/>
</dbReference>
<feature type="chain" id="PRO_5027798088" evidence="10">
    <location>
        <begin position="26"/>
        <end position="1059"/>
    </location>
</feature>
<feature type="domain" description="TonB-dependent receptor-like beta-barrel" evidence="11">
    <location>
        <begin position="455"/>
        <end position="846"/>
    </location>
</feature>
<dbReference type="Pfam" id="PF07715">
    <property type="entry name" value="Plug"/>
    <property type="match status" value="1"/>
</dbReference>
<dbReference type="InterPro" id="IPR037066">
    <property type="entry name" value="Plug_dom_sf"/>
</dbReference>
<comment type="subcellular location">
    <subcellularLocation>
        <location evidence="1 8">Cell outer membrane</location>
        <topology evidence="1 8">Multi-pass membrane protein</topology>
    </subcellularLocation>
</comment>
<proteinExistence type="inferred from homology"/>
<keyword evidence="7 8" id="KW-0998">Cell outer membrane</keyword>
<keyword evidence="10" id="KW-0732">Signal</keyword>
<protein>
    <submittedName>
        <fullName evidence="13">SusC/RagA family TonB-linked outer membrane protein</fullName>
    </submittedName>
</protein>
<evidence type="ECO:0000256" key="4">
    <source>
        <dbReference type="ARBA" id="ARBA00022692"/>
    </source>
</evidence>
<feature type="domain" description="TonB-dependent receptor plug" evidence="12">
    <location>
        <begin position="116"/>
        <end position="236"/>
    </location>
</feature>
<keyword evidence="3 8" id="KW-1134">Transmembrane beta strand</keyword>
<dbReference type="PROSITE" id="PS52016">
    <property type="entry name" value="TONB_DEPENDENT_REC_3"/>
    <property type="match status" value="1"/>
</dbReference>
<evidence type="ECO:0000259" key="12">
    <source>
        <dbReference type="Pfam" id="PF07715"/>
    </source>
</evidence>
<dbReference type="InterPro" id="IPR023996">
    <property type="entry name" value="TonB-dep_OMP_SusC/RagA"/>
</dbReference>
<evidence type="ECO:0000256" key="8">
    <source>
        <dbReference type="PROSITE-ProRule" id="PRU01360"/>
    </source>
</evidence>
<dbReference type="Gene3D" id="2.60.40.1120">
    <property type="entry name" value="Carboxypeptidase-like, regulatory domain"/>
    <property type="match status" value="1"/>
</dbReference>
<dbReference type="EMBL" id="CAIJDP010000079">
    <property type="protein sequence ID" value="CAD0007018.1"/>
    <property type="molecule type" value="Genomic_DNA"/>
</dbReference>
<evidence type="ECO:0000256" key="10">
    <source>
        <dbReference type="SAM" id="SignalP"/>
    </source>
</evidence>
<dbReference type="InterPro" id="IPR036942">
    <property type="entry name" value="Beta-barrel_TonB_sf"/>
</dbReference>
<dbReference type="SUPFAM" id="SSF49464">
    <property type="entry name" value="Carboxypeptidase regulatory domain-like"/>
    <property type="match status" value="1"/>
</dbReference>
<dbReference type="Gene3D" id="2.170.130.10">
    <property type="entry name" value="TonB-dependent receptor, plug domain"/>
    <property type="match status" value="1"/>
</dbReference>
<evidence type="ECO:0000256" key="6">
    <source>
        <dbReference type="ARBA" id="ARBA00023136"/>
    </source>
</evidence>
<evidence type="ECO:0000313" key="14">
    <source>
        <dbReference type="Proteomes" id="UP000530060"/>
    </source>
</evidence>
<dbReference type="InterPro" id="IPR039426">
    <property type="entry name" value="TonB-dep_rcpt-like"/>
</dbReference>
<evidence type="ECO:0000256" key="5">
    <source>
        <dbReference type="ARBA" id="ARBA00023077"/>
    </source>
</evidence>
<dbReference type="SUPFAM" id="SSF56935">
    <property type="entry name" value="Porins"/>
    <property type="match status" value="1"/>
</dbReference>
<evidence type="ECO:0000256" key="1">
    <source>
        <dbReference type="ARBA" id="ARBA00004571"/>
    </source>
</evidence>
<gene>
    <name evidence="13" type="ORF">FLAT13_03640</name>
</gene>
<evidence type="ECO:0000256" key="2">
    <source>
        <dbReference type="ARBA" id="ARBA00022448"/>
    </source>
</evidence>
<dbReference type="NCBIfam" id="TIGR04056">
    <property type="entry name" value="OMP_RagA_SusC"/>
    <property type="match status" value="1"/>
</dbReference>
<keyword evidence="14" id="KW-1185">Reference proteome</keyword>
<name>A0A6V6Z5E0_9FLAO</name>
<dbReference type="InterPro" id="IPR008969">
    <property type="entry name" value="CarboxyPept-like_regulatory"/>
</dbReference>
<dbReference type="GO" id="GO:0009279">
    <property type="term" value="C:cell outer membrane"/>
    <property type="evidence" value="ECO:0007669"/>
    <property type="project" value="UniProtKB-SubCell"/>
</dbReference>
<dbReference type="InterPro" id="IPR023997">
    <property type="entry name" value="TonB-dep_OMP_SusC/RagA_CS"/>
</dbReference>
<accession>A0A6V6Z5E0</accession>
<dbReference type="Pfam" id="PF00593">
    <property type="entry name" value="TonB_dep_Rec_b-barrel"/>
    <property type="match status" value="1"/>
</dbReference>
<keyword evidence="2 8" id="KW-0813">Transport</keyword>
<evidence type="ECO:0000313" key="13">
    <source>
        <dbReference type="EMBL" id="CAD0007018.1"/>
    </source>
</evidence>
<sequence>MKKKINHLLIVAMFALLHASGYSQSKEVTGAVTDPAKLSIPGVNVLVKGTNRGTSTDFDGRYKIAVSPGETLVFSFVGFVSKELKVGTSNNYDISLDNESSNLNEVVVIGYGTQKKKLTSGAISGIKTENFTDRPISRVDQGMIGQIAGVRVKQTTGLPGQPFSIEIRGAGSITAGNEPLYVVDGFPISTEGTNVNGGFSNGSPLDNMNPNDIASIEVLKDAAAASIYGSRAANGVVLITTKKGKKGKAKFTFNTYGGINKEANRVDMLSAEGWIKRAKTMIDTQWVGSGIAGASASQTNAERIAAYNSVNPTAPLNTTNNRYYTYLYDERWDMPGHPGLDYIDWQDKVFRTGEFSNYQLSASGATDVVNYYVSANYQKNTGYIVGTDYTLFSARANIDVKLSDSFKMGINLAPSYSEKNDPGVEGKDNTLFKALVATPVFESAPNAAGEKYTTRYAWGSSTTNMLNALAKTGKNSMYRNIVSTYADYKFANAFTLKSTINFDNSDNVFESYTPNDVQASIRGAYNTYRRLNIVNENTLNYNKSVGNHSFNVLLGESFSSYKITRSSLASGGLYSSSTIETLPTGSLGSTNAEKNTLLSYFSRFQYDYKEKYMLSASVRSDGSSKFGSEKRWGTFYSLSLAWRVKQESFLQNVDWLNELKLRASTGTNGSNNIGSYSSFSTLGQFNYSVGGAVGIGQGVNSIGNPSLHWEESKSVDFGLDLSILKNRISATFDVYRKTNSDLLLRLPVPAASGFTSYLTNVGAVQNQGWEFELNTVNFKTDNFEWRTSANISHNENKVIALGPDQTKIEISNSFDGGTPFIKLEVGKPMYTIFGLQQNGVITQADLDAAAAETAADPSIPLPTTIGGNKWVLGDPRYIDQNGDKKINSEDRVDLGNPTPKYTWGITNSFKYKDLDLSVLVQGQNGGTVYGLTGRAIDRTGMGSVENALNVDPAVRGNWKTSFGYQANSDWLYKSDYVSIRSISIGYNLREAVKNIKRIDNMRLYVTGENWFYWNKYKVGFNPEAVNTSGSSNNDFAVPVDYGGAPLAKSIVLGLNINFN</sequence>
<organism evidence="13 14">
    <name type="scientific">Flavobacterium salmonis</name>
    <dbReference type="NCBI Taxonomy" id="2654844"/>
    <lineage>
        <taxon>Bacteria</taxon>
        <taxon>Pseudomonadati</taxon>
        <taxon>Bacteroidota</taxon>
        <taxon>Flavobacteriia</taxon>
        <taxon>Flavobacteriales</taxon>
        <taxon>Flavobacteriaceae</taxon>
        <taxon>Flavobacterium</taxon>
    </lineage>
</organism>
<keyword evidence="6 8" id="KW-0472">Membrane</keyword>
<evidence type="ECO:0000259" key="11">
    <source>
        <dbReference type="Pfam" id="PF00593"/>
    </source>
</evidence>
<keyword evidence="5 9" id="KW-0798">TonB box</keyword>
<evidence type="ECO:0000256" key="3">
    <source>
        <dbReference type="ARBA" id="ARBA00022452"/>
    </source>
</evidence>
<reference evidence="13 14" key="1">
    <citation type="submission" date="2020-06" db="EMBL/GenBank/DDBJ databases">
        <authorList>
            <person name="Criscuolo A."/>
        </authorList>
    </citation>
    <scope>NUCLEOTIDE SEQUENCE [LARGE SCALE GENOMIC DNA]</scope>
    <source>
        <strain evidence="14">CIP 111411</strain>
    </source>
</reference>
<dbReference type="Gene3D" id="2.40.170.20">
    <property type="entry name" value="TonB-dependent receptor, beta-barrel domain"/>
    <property type="match status" value="1"/>
</dbReference>
<dbReference type="InterPro" id="IPR000531">
    <property type="entry name" value="Beta-barrel_TonB"/>
</dbReference>
<evidence type="ECO:0000256" key="7">
    <source>
        <dbReference type="ARBA" id="ARBA00023237"/>
    </source>
</evidence>